<organism evidence="4 5">
    <name type="scientific">Acrasis kona</name>
    <dbReference type="NCBI Taxonomy" id="1008807"/>
    <lineage>
        <taxon>Eukaryota</taxon>
        <taxon>Discoba</taxon>
        <taxon>Heterolobosea</taxon>
        <taxon>Tetramitia</taxon>
        <taxon>Eutetramitia</taxon>
        <taxon>Acrasidae</taxon>
        <taxon>Acrasis</taxon>
    </lineage>
</organism>
<keyword evidence="5" id="KW-1185">Reference proteome</keyword>
<dbReference type="PANTHER" id="PTHR16166:SF93">
    <property type="entry name" value="INTERMEMBRANE LIPID TRANSFER PROTEIN VPS13"/>
    <property type="match status" value="1"/>
</dbReference>
<dbReference type="EMBL" id="JAOPGA020000797">
    <property type="protein sequence ID" value="KAL0481880.1"/>
    <property type="molecule type" value="Genomic_DNA"/>
</dbReference>
<dbReference type="AlphaFoldDB" id="A0AAW2YXJ5"/>
<comment type="caution">
    <text evidence="4">The sequence shown here is derived from an EMBL/GenBank/DDBJ whole genome shotgun (WGS) entry which is preliminary data.</text>
</comment>
<dbReference type="Pfam" id="PF25036">
    <property type="entry name" value="VPS13_VAB"/>
    <property type="match status" value="1"/>
</dbReference>
<feature type="compositionally biased region" description="Polar residues" evidence="2">
    <location>
        <begin position="763"/>
        <end position="772"/>
    </location>
</feature>
<dbReference type="GO" id="GO:0045053">
    <property type="term" value="P:protein retention in Golgi apparatus"/>
    <property type="evidence" value="ECO:0007669"/>
    <property type="project" value="TreeGrafter"/>
</dbReference>
<feature type="compositionally biased region" description="Polar residues" evidence="2">
    <location>
        <begin position="454"/>
        <end position="464"/>
    </location>
</feature>
<evidence type="ECO:0000259" key="3">
    <source>
        <dbReference type="Pfam" id="PF25036"/>
    </source>
</evidence>
<comment type="similarity">
    <text evidence="1">Belongs to the VPS13 family.</text>
</comment>
<feature type="region of interest" description="Disordered" evidence="2">
    <location>
        <begin position="762"/>
        <end position="787"/>
    </location>
</feature>
<feature type="region of interest" description="Disordered" evidence="2">
    <location>
        <begin position="385"/>
        <end position="414"/>
    </location>
</feature>
<feature type="compositionally biased region" description="Basic and acidic residues" evidence="2">
    <location>
        <begin position="396"/>
        <end position="407"/>
    </location>
</feature>
<proteinExistence type="inferred from homology"/>
<feature type="domain" description="Vacuolar protein sorting-associated protein 13 VPS13 adaptor binding" evidence="3">
    <location>
        <begin position="23"/>
        <end position="322"/>
    </location>
</feature>
<feature type="region of interest" description="Disordered" evidence="2">
    <location>
        <begin position="440"/>
        <end position="468"/>
    </location>
</feature>
<feature type="compositionally biased region" description="Acidic residues" evidence="2">
    <location>
        <begin position="385"/>
        <end position="395"/>
    </location>
</feature>
<dbReference type="InterPro" id="IPR009543">
    <property type="entry name" value="VPS13_VAB"/>
</dbReference>
<evidence type="ECO:0000256" key="2">
    <source>
        <dbReference type="SAM" id="MobiDB-lite"/>
    </source>
</evidence>
<dbReference type="InterPro" id="IPR026847">
    <property type="entry name" value="VPS13"/>
</dbReference>
<sequence>MNAIEHDCIQMKSMDDGDQTLSIVNLKIDYESCDDSARTAVIYSPLWIADHTHQQLSIGQSIHKHPRLHLKSHRVAFNHNQQQPLPVDSFQECTLVYDVESFETTMNHYRVIPYQTDLVNKISIKLNDSSQSEIFSIDENDYPEYVTCTQSNPPRRYDVGVYVERANVPFDQKTTIVTLSARYVIKNQITWSNHVIINQTYQIKYDEMMDYYHEHLNQDSARVTISLIDSSDNTVWTSVGSALLDNMGDRLHKVSDGVGHRQVLLSAKRYKGSIIMTLSDAKGVAPFVICNEMLNVDVRLRQVKQDRTWVCGRDSEMEYGWDDESGSDSLEIGAIVMASTNNKLGEVHHIYGLPVVITSPIAPHVEQHKGSPPPQIHQEHSDVDEITNDDDDEYDDDHHDDDSHKEQPSIQYEMPLPSGSMALVIVESLQEGTRRVTIKDLDPSMNHPQPPPQESTDNVPTQTEPLDDDEHYMMGISATLPKLVVSLVDDKKQFEALRFSFVEAIFDYKSTQGYQYLDMSLGGISILNKVPDTAFKRLFYCKRRRKQALMSLHARKSCNQNVIPYFTLSLLPFYTSIDTSLMEYLSSVYDSIYSSIPLDQDKVIREGTSLMGVDPIANQKSLEKEQEKKPNNTYVFDELRIDPVKSWITVRFDKKPTPGGLIPRNIFIRALTRVRATIDTAPVNLSAFERDRISTETLFDQMSDHYTRQLLGEMYKILGSLDVIGNPVGLVREVTKGFRQAMRRDGSTKGGLRLGTKTALRGSKNSASSIINTFRKKKTEELENPPK</sequence>
<dbReference type="PANTHER" id="PTHR16166">
    <property type="entry name" value="VACUOLAR PROTEIN SORTING-ASSOCIATED PROTEIN VPS13"/>
    <property type="match status" value="1"/>
</dbReference>
<accession>A0AAW2YXJ5</accession>
<reference evidence="4 5" key="1">
    <citation type="submission" date="2024-03" db="EMBL/GenBank/DDBJ databases">
        <title>The Acrasis kona genome and developmental transcriptomes reveal deep origins of eukaryotic multicellular pathways.</title>
        <authorList>
            <person name="Sheikh S."/>
            <person name="Fu C.-J."/>
            <person name="Brown M.W."/>
            <person name="Baldauf S.L."/>
        </authorList>
    </citation>
    <scope>NUCLEOTIDE SEQUENCE [LARGE SCALE GENOMIC DNA]</scope>
    <source>
        <strain evidence="4 5">ATCC MYA-3509</strain>
    </source>
</reference>
<name>A0AAW2YXJ5_9EUKA</name>
<evidence type="ECO:0000313" key="4">
    <source>
        <dbReference type="EMBL" id="KAL0481880.1"/>
    </source>
</evidence>
<dbReference type="GO" id="GO:0006623">
    <property type="term" value="P:protein targeting to vacuole"/>
    <property type="evidence" value="ECO:0007669"/>
    <property type="project" value="TreeGrafter"/>
</dbReference>
<feature type="compositionally biased region" description="Basic and acidic residues" evidence="2">
    <location>
        <begin position="778"/>
        <end position="787"/>
    </location>
</feature>
<protein>
    <submittedName>
        <fullName evidence="4">Vacuolar protein-sorting protein VPS13</fullName>
    </submittedName>
</protein>
<dbReference type="Proteomes" id="UP001431209">
    <property type="component" value="Unassembled WGS sequence"/>
</dbReference>
<evidence type="ECO:0000256" key="1">
    <source>
        <dbReference type="ARBA" id="ARBA00006545"/>
    </source>
</evidence>
<gene>
    <name evidence="4" type="ORF">AKO1_011334</name>
</gene>
<evidence type="ECO:0000313" key="5">
    <source>
        <dbReference type="Proteomes" id="UP001431209"/>
    </source>
</evidence>